<gene>
    <name evidence="3" type="ORF">H9X71_06300</name>
</gene>
<dbReference type="RefSeq" id="WP_191148819.1">
    <property type="nucleotide sequence ID" value="NZ_CP061274.1"/>
</dbReference>
<dbReference type="AlphaFoldDB" id="A0A7L7Z5G4"/>
<name>A0A7L7Z5G4_9MICO</name>
<dbReference type="EMBL" id="CP061274">
    <property type="protein sequence ID" value="QOD44916.1"/>
    <property type="molecule type" value="Genomic_DNA"/>
</dbReference>
<organism evidence="3 4">
    <name type="scientific">Clavibacter zhangzhiyongii</name>
    <dbReference type="NCBI Taxonomy" id="2768071"/>
    <lineage>
        <taxon>Bacteria</taxon>
        <taxon>Bacillati</taxon>
        <taxon>Actinomycetota</taxon>
        <taxon>Actinomycetes</taxon>
        <taxon>Micrococcales</taxon>
        <taxon>Microbacteriaceae</taxon>
        <taxon>Clavibacter</taxon>
    </lineage>
</organism>
<dbReference type="PANTHER" id="PTHR34406">
    <property type="entry name" value="PROTEIN YCEI"/>
    <property type="match status" value="1"/>
</dbReference>
<dbReference type="SUPFAM" id="SSF101874">
    <property type="entry name" value="YceI-like"/>
    <property type="match status" value="1"/>
</dbReference>
<dbReference type="SMART" id="SM00867">
    <property type="entry name" value="YceI"/>
    <property type="match status" value="1"/>
</dbReference>
<evidence type="ECO:0000313" key="4">
    <source>
        <dbReference type="Proteomes" id="UP000516660"/>
    </source>
</evidence>
<feature type="domain" description="Lipid/polyisoprenoid-binding YceI-like" evidence="2">
    <location>
        <begin position="60"/>
        <end position="225"/>
    </location>
</feature>
<protein>
    <submittedName>
        <fullName evidence="3">YceI family protein</fullName>
    </submittedName>
</protein>
<reference evidence="3 4" key="1">
    <citation type="submission" date="2020-08" db="EMBL/GenBank/DDBJ databases">
        <title>Description of Clavibacter zhangzhiyonge sp. nov., a phytopathogenic actinobacterium isolated from barley seeds, causing leaf brown spot and decline.</title>
        <authorList>
            <person name="Tian Q."/>
            <person name="Chuan J."/>
            <person name="Zhao W."/>
            <person name="Li X."/>
        </authorList>
    </citation>
    <scope>NUCLEOTIDE SEQUENCE [LARGE SCALE GENOMIC DNA]</scope>
    <source>
        <strain evidence="3 4">DM1</strain>
    </source>
</reference>
<evidence type="ECO:0000313" key="3">
    <source>
        <dbReference type="EMBL" id="QOD44916.1"/>
    </source>
</evidence>
<evidence type="ECO:0000259" key="2">
    <source>
        <dbReference type="SMART" id="SM00867"/>
    </source>
</evidence>
<dbReference type="Proteomes" id="UP000516660">
    <property type="component" value="Chromosome"/>
</dbReference>
<proteinExistence type="inferred from homology"/>
<dbReference type="KEGG" id="czh:H9X71_06300"/>
<accession>A0A7L7Z5G4</accession>
<dbReference type="InterPro" id="IPR007372">
    <property type="entry name" value="Lipid/polyisoprenoid-bd_YceI"/>
</dbReference>
<dbReference type="Gene3D" id="2.40.128.110">
    <property type="entry name" value="Lipid/polyisoprenoid-binding, YceI-like"/>
    <property type="match status" value="1"/>
</dbReference>
<sequence length="228" mass="23070">MDKKTKIIIGAAGGVIVLVGAFAAFGGPLYKQLAGTPDAAPSLAAAAPAAPGALGDLSGAWAVGGSSYAGYRVDEVLNGTPVTVNGRTDAVTGDITVDGSQVTAGSMTVDVTKMATDQPPRDAYFQGEAMETERFPTATFTLTQPIRTDGVEAGVPATYDVTGDLTLHGVTKSVTAQMQASFTPGAGQIVGSIPITFQDFGVEAPSLGFVTVEDHGSVEFSLDVAPKA</sequence>
<dbReference type="InterPro" id="IPR036761">
    <property type="entry name" value="TTHA0802/YceI-like_sf"/>
</dbReference>
<dbReference type="Pfam" id="PF04264">
    <property type="entry name" value="YceI"/>
    <property type="match status" value="1"/>
</dbReference>
<keyword evidence="4" id="KW-1185">Reference proteome</keyword>
<dbReference type="PANTHER" id="PTHR34406:SF1">
    <property type="entry name" value="PROTEIN YCEI"/>
    <property type="match status" value="1"/>
</dbReference>
<comment type="similarity">
    <text evidence="1">Belongs to the UPF0312 family.</text>
</comment>
<evidence type="ECO:0000256" key="1">
    <source>
        <dbReference type="ARBA" id="ARBA00008812"/>
    </source>
</evidence>